<feature type="transmembrane region" description="Helical" evidence="1">
    <location>
        <begin position="115"/>
        <end position="134"/>
    </location>
</feature>
<gene>
    <name evidence="3" type="ORF">F8M49_19645</name>
</gene>
<feature type="transmembrane region" description="Helical" evidence="1">
    <location>
        <begin position="66"/>
        <end position="86"/>
    </location>
</feature>
<evidence type="ECO:0000313" key="3">
    <source>
        <dbReference type="EMBL" id="MDV2476984.1"/>
    </source>
</evidence>
<feature type="transmembrane region" description="Helical" evidence="1">
    <location>
        <begin position="93"/>
        <end position="109"/>
    </location>
</feature>
<proteinExistence type="predicted"/>
<sequence>MSEEVRVNPEAGSVKQGIAAGTSIGAAVILVTLGIISLFQGIAAVAEDEVFVRGVEYMYKLDFTGWGWIHIVLGILMILVGIALMAGQTWARVTAVIIAALSIIANFLWLPYYPWWSILIIALDIVVIWAVSTWKPQPDYY</sequence>
<dbReference type="InterPro" id="IPR055568">
    <property type="entry name" value="DUF7144"/>
</dbReference>
<protein>
    <recommendedName>
        <fullName evidence="2">DUF7144 domain-containing protein</fullName>
    </recommendedName>
</protein>
<organism evidence="3 4">
    <name type="scientific">Rhodococcus zopfii</name>
    <dbReference type="NCBI Taxonomy" id="43772"/>
    <lineage>
        <taxon>Bacteria</taxon>
        <taxon>Bacillati</taxon>
        <taxon>Actinomycetota</taxon>
        <taxon>Actinomycetes</taxon>
        <taxon>Mycobacteriales</taxon>
        <taxon>Nocardiaceae</taxon>
        <taxon>Rhodococcus</taxon>
    </lineage>
</organism>
<feature type="domain" description="DUF7144" evidence="2">
    <location>
        <begin position="24"/>
        <end position="135"/>
    </location>
</feature>
<name>A0ABU3WSL3_9NOCA</name>
<evidence type="ECO:0000259" key="2">
    <source>
        <dbReference type="Pfam" id="PF23636"/>
    </source>
</evidence>
<dbReference type="EMBL" id="WBMO01000001">
    <property type="protein sequence ID" value="MDV2476984.1"/>
    <property type="molecule type" value="Genomic_DNA"/>
</dbReference>
<evidence type="ECO:0000256" key="1">
    <source>
        <dbReference type="SAM" id="Phobius"/>
    </source>
</evidence>
<reference evidence="3 4" key="1">
    <citation type="submission" date="2019-10" db="EMBL/GenBank/DDBJ databases">
        <title>Draft Genome Assembly of Rhodococcus zopfii DSM44189.</title>
        <authorList>
            <person name="Sutton J.M."/>
            <person name="Akob D.M."/>
            <person name="Bushman T.J."/>
        </authorList>
    </citation>
    <scope>NUCLEOTIDE SEQUENCE [LARGE SCALE GENOMIC DNA]</scope>
    <source>
        <strain evidence="3 4">DSM 44189</strain>
    </source>
</reference>
<accession>A0ABU3WSL3</accession>
<dbReference type="Proteomes" id="UP001275440">
    <property type="component" value="Unassembled WGS sequence"/>
</dbReference>
<keyword evidence="1" id="KW-0812">Transmembrane</keyword>
<keyword evidence="1" id="KW-1133">Transmembrane helix</keyword>
<comment type="caution">
    <text evidence="3">The sequence shown here is derived from an EMBL/GenBank/DDBJ whole genome shotgun (WGS) entry which is preliminary data.</text>
</comment>
<dbReference type="Pfam" id="PF23636">
    <property type="entry name" value="DUF7144"/>
    <property type="match status" value="1"/>
</dbReference>
<feature type="transmembrane region" description="Helical" evidence="1">
    <location>
        <begin position="24"/>
        <end position="46"/>
    </location>
</feature>
<keyword evidence="4" id="KW-1185">Reference proteome</keyword>
<keyword evidence="1" id="KW-0472">Membrane</keyword>
<evidence type="ECO:0000313" key="4">
    <source>
        <dbReference type="Proteomes" id="UP001275440"/>
    </source>
</evidence>
<dbReference type="RefSeq" id="WP_138999194.1">
    <property type="nucleotide sequence ID" value="NZ_JAWKJJ010000001.1"/>
</dbReference>